<keyword evidence="2" id="KW-1185">Reference proteome</keyword>
<comment type="caution">
    <text evidence="1">The sequence shown here is derived from an EMBL/GenBank/DDBJ whole genome shotgun (WGS) entry which is preliminary data.</text>
</comment>
<gene>
    <name evidence="1" type="ORF">DPMN_039365</name>
</gene>
<dbReference type="EMBL" id="JAIWYP010000002">
    <property type="protein sequence ID" value="KAH3876085.1"/>
    <property type="molecule type" value="Genomic_DNA"/>
</dbReference>
<evidence type="ECO:0000313" key="2">
    <source>
        <dbReference type="Proteomes" id="UP000828390"/>
    </source>
</evidence>
<organism evidence="1 2">
    <name type="scientific">Dreissena polymorpha</name>
    <name type="common">Zebra mussel</name>
    <name type="synonym">Mytilus polymorpha</name>
    <dbReference type="NCBI Taxonomy" id="45954"/>
    <lineage>
        <taxon>Eukaryota</taxon>
        <taxon>Metazoa</taxon>
        <taxon>Spiralia</taxon>
        <taxon>Lophotrochozoa</taxon>
        <taxon>Mollusca</taxon>
        <taxon>Bivalvia</taxon>
        <taxon>Autobranchia</taxon>
        <taxon>Heteroconchia</taxon>
        <taxon>Euheterodonta</taxon>
        <taxon>Imparidentia</taxon>
        <taxon>Neoheterodontei</taxon>
        <taxon>Myida</taxon>
        <taxon>Dreissenoidea</taxon>
        <taxon>Dreissenidae</taxon>
        <taxon>Dreissena</taxon>
    </lineage>
</organism>
<name>A0A9D4MH67_DREPO</name>
<proteinExistence type="predicted"/>
<reference evidence="1" key="2">
    <citation type="submission" date="2020-11" db="EMBL/GenBank/DDBJ databases">
        <authorList>
            <person name="McCartney M.A."/>
            <person name="Auch B."/>
            <person name="Kono T."/>
            <person name="Mallez S."/>
            <person name="Becker A."/>
            <person name="Gohl D.M."/>
            <person name="Silverstein K.A.T."/>
            <person name="Koren S."/>
            <person name="Bechman K.B."/>
            <person name="Herman A."/>
            <person name="Abrahante J.E."/>
            <person name="Garbe J."/>
        </authorList>
    </citation>
    <scope>NUCLEOTIDE SEQUENCE</scope>
    <source>
        <strain evidence="1">Duluth1</strain>
        <tissue evidence="1">Whole animal</tissue>
    </source>
</reference>
<evidence type="ECO:0000313" key="1">
    <source>
        <dbReference type="EMBL" id="KAH3876085.1"/>
    </source>
</evidence>
<dbReference type="AlphaFoldDB" id="A0A9D4MH67"/>
<reference evidence="1" key="1">
    <citation type="journal article" date="2019" name="bioRxiv">
        <title>The Genome of the Zebra Mussel, Dreissena polymorpha: A Resource for Invasive Species Research.</title>
        <authorList>
            <person name="McCartney M.A."/>
            <person name="Auch B."/>
            <person name="Kono T."/>
            <person name="Mallez S."/>
            <person name="Zhang Y."/>
            <person name="Obille A."/>
            <person name="Becker A."/>
            <person name="Abrahante J.E."/>
            <person name="Garbe J."/>
            <person name="Badalamenti J.P."/>
            <person name="Herman A."/>
            <person name="Mangelson H."/>
            <person name="Liachko I."/>
            <person name="Sullivan S."/>
            <person name="Sone E.D."/>
            <person name="Koren S."/>
            <person name="Silverstein K.A.T."/>
            <person name="Beckman K.B."/>
            <person name="Gohl D.M."/>
        </authorList>
    </citation>
    <scope>NUCLEOTIDE SEQUENCE</scope>
    <source>
        <strain evidence="1">Duluth1</strain>
        <tissue evidence="1">Whole animal</tissue>
    </source>
</reference>
<dbReference type="Proteomes" id="UP000828390">
    <property type="component" value="Unassembled WGS sequence"/>
</dbReference>
<sequence length="111" mass="12633">MIPDWDTNLLTKFHDYQTINVASIMLTSQNVDDEQRTTDKRRSQKLTMSMGTFVNSSLRLIPIGTHIRSVVLDNNKIALMPPQHVVTDKNELYYKLMAATILLLKSSTHTG</sequence>
<protein>
    <submittedName>
        <fullName evidence="1">Uncharacterized protein</fullName>
    </submittedName>
</protein>
<accession>A0A9D4MH67</accession>